<evidence type="ECO:0000256" key="1">
    <source>
        <dbReference type="SAM" id="Phobius"/>
    </source>
</evidence>
<protein>
    <submittedName>
        <fullName evidence="2">Uncharacterized protein</fullName>
    </submittedName>
</protein>
<keyword evidence="1" id="KW-0812">Transmembrane</keyword>
<gene>
    <name evidence="2" type="ORF">MANES_11G108200</name>
</gene>
<dbReference type="AlphaFoldDB" id="A0A2C9V1E9"/>
<name>A0A2C9V1E9_MANES</name>
<reference evidence="2" key="1">
    <citation type="submission" date="2016-02" db="EMBL/GenBank/DDBJ databases">
        <title>WGS assembly of Manihot esculenta.</title>
        <authorList>
            <person name="Bredeson J.V."/>
            <person name="Prochnik S.E."/>
            <person name="Lyons J.B."/>
            <person name="Schmutz J."/>
            <person name="Grimwood J."/>
            <person name="Vrebalov J."/>
            <person name="Bart R.S."/>
            <person name="Amuge T."/>
            <person name="Ferguson M.E."/>
            <person name="Green R."/>
            <person name="Putnam N."/>
            <person name="Stites J."/>
            <person name="Rounsley S."/>
            <person name="Rokhsar D.S."/>
        </authorList>
    </citation>
    <scope>NUCLEOTIDE SEQUENCE [LARGE SCALE GENOMIC DNA]</scope>
    <source>
        <tissue evidence="2">Leaf</tissue>
    </source>
</reference>
<evidence type="ECO:0000313" key="2">
    <source>
        <dbReference type="EMBL" id="OAY37526.1"/>
    </source>
</evidence>
<keyword evidence="1" id="KW-1133">Transmembrane helix</keyword>
<proteinExistence type="predicted"/>
<organism evidence="2">
    <name type="scientific">Manihot esculenta</name>
    <name type="common">Cassava</name>
    <name type="synonym">Jatropha manihot</name>
    <dbReference type="NCBI Taxonomy" id="3983"/>
    <lineage>
        <taxon>Eukaryota</taxon>
        <taxon>Viridiplantae</taxon>
        <taxon>Streptophyta</taxon>
        <taxon>Embryophyta</taxon>
        <taxon>Tracheophyta</taxon>
        <taxon>Spermatophyta</taxon>
        <taxon>Magnoliopsida</taxon>
        <taxon>eudicotyledons</taxon>
        <taxon>Gunneridae</taxon>
        <taxon>Pentapetalae</taxon>
        <taxon>rosids</taxon>
        <taxon>fabids</taxon>
        <taxon>Malpighiales</taxon>
        <taxon>Euphorbiaceae</taxon>
        <taxon>Crotonoideae</taxon>
        <taxon>Manihoteae</taxon>
        <taxon>Manihot</taxon>
    </lineage>
</organism>
<sequence>MATLCRVSPNRYAGVILLTDCVYMSLLFVFLCIGQLLCIPSFAHIVVLYFVIEELQLPCDFLR</sequence>
<feature type="transmembrane region" description="Helical" evidence="1">
    <location>
        <begin position="21"/>
        <end position="52"/>
    </location>
</feature>
<keyword evidence="1" id="KW-0472">Membrane</keyword>
<dbReference type="EMBL" id="CM004397">
    <property type="protein sequence ID" value="OAY37526.1"/>
    <property type="molecule type" value="Genomic_DNA"/>
</dbReference>
<accession>A0A2C9V1E9</accession>